<organism evidence="1 2">
    <name type="scientific">Streptomyces atratus</name>
    <dbReference type="NCBI Taxonomy" id="1893"/>
    <lineage>
        <taxon>Bacteria</taxon>
        <taxon>Bacillati</taxon>
        <taxon>Actinomycetota</taxon>
        <taxon>Actinomycetes</taxon>
        <taxon>Kitasatosporales</taxon>
        <taxon>Streptomycetaceae</taxon>
        <taxon>Streptomyces</taxon>
    </lineage>
</organism>
<protein>
    <submittedName>
        <fullName evidence="1">Uncharacterized protein</fullName>
    </submittedName>
</protein>
<dbReference type="GeneID" id="95521780"/>
<evidence type="ECO:0000313" key="2">
    <source>
        <dbReference type="Proteomes" id="UP000252698"/>
    </source>
</evidence>
<proteinExistence type="predicted"/>
<gene>
    <name evidence="1" type="ORF">C5746_25575</name>
</gene>
<dbReference type="Proteomes" id="UP000252698">
    <property type="component" value="Chromosome"/>
</dbReference>
<dbReference type="KEGG" id="sata:C5746_25575"/>
<dbReference type="RefSeq" id="WP_114246217.1">
    <property type="nucleotide sequence ID" value="NZ_BMRN01000003.1"/>
</dbReference>
<accession>A0A2Z5JH91</accession>
<sequence length="193" mass="20583">MSLLELIAAADERGLAASAVACLDRCLPQPADGADPDPLRPLWSGCADGSVWPDRFAQVRAALDAAADTEGAAPQIRRLLGEVPVDRAAPELREWADACSLAALEIHRRFDMPGGDTTAHDTDLLRRCRTGDLEGGGPLVTGELRRQIQILETLAETTDTVGSGAALRRVVDLSTEGRRVLRAVVSRQARGRA</sequence>
<reference evidence="1 2" key="1">
    <citation type="journal article" date="2018" name="Front. Microbiol.">
        <title>Genome Sequencing of Streptomyces atratus SCSIOZH16 and Activation Production of Nocardamine via Metabolic Engineering.</title>
        <authorList>
            <person name="Li Y."/>
            <person name="Zhang C."/>
            <person name="Liu C."/>
            <person name="Ju J."/>
            <person name="Ma J."/>
        </authorList>
    </citation>
    <scope>NUCLEOTIDE SEQUENCE [LARGE SCALE GENOMIC DNA]</scope>
    <source>
        <strain evidence="1 2">SCSIO_ZH16</strain>
    </source>
</reference>
<dbReference type="AlphaFoldDB" id="A0A2Z5JH91"/>
<evidence type="ECO:0000313" key="1">
    <source>
        <dbReference type="EMBL" id="AXE79736.1"/>
    </source>
</evidence>
<dbReference type="EMBL" id="CP027306">
    <property type="protein sequence ID" value="AXE79736.1"/>
    <property type="molecule type" value="Genomic_DNA"/>
</dbReference>
<name>A0A2Z5JH91_STRAR</name>